<gene>
    <name evidence="2" type="ORF">C0Q70_09786</name>
</gene>
<sequence length="392" mass="44854">MVNVVPFRRIYRFDRKDDLNDFKVELLKRPLVLQPIVHLGRGLGSGSMACGMCYKDDKWILLVNQTHPKVLSRLQIGLDAAKNAIARVVSFLFQFAFTKLIEKMYRNTLSKKEQEEAASKLDLFKSYFRYAEWEYGDLIIRYHGYAAIFGRGGGLRDIATMNLTFDFEDLTHDEISWKGLGAEYFPKPHLAPVTEDEIREVLPAWTINGVSPLENIGEHIPADHYSYAQAGKLYESFRKKKRWQRQEKENSLSGRLPFKEGASYNDVNLEVVDEVHDYDHLTSSGYTAYQEDAPVQNVAYDNYGDDRGRLKQGQESYDDNEHGDDGFYDAHKAEPVQSSVARKIDGYGHMYPDVKIRTAETAKSKIRSYENTSRFPASSGAAPSSSRTFRLH</sequence>
<feature type="region of interest" description="Disordered" evidence="1">
    <location>
        <begin position="365"/>
        <end position="392"/>
    </location>
</feature>
<dbReference type="OrthoDB" id="6101411at2759"/>
<feature type="region of interest" description="Disordered" evidence="1">
    <location>
        <begin position="304"/>
        <end position="329"/>
    </location>
</feature>
<accession>A0A2T7PAS7</accession>
<reference evidence="2 3" key="1">
    <citation type="submission" date="2018-04" db="EMBL/GenBank/DDBJ databases">
        <title>The genome of golden apple snail Pomacea canaliculata provides insight into stress tolerance and invasive adaptation.</title>
        <authorList>
            <person name="Liu C."/>
            <person name="Liu B."/>
            <person name="Ren Y."/>
            <person name="Zhang Y."/>
            <person name="Wang H."/>
            <person name="Li S."/>
            <person name="Jiang F."/>
            <person name="Yin L."/>
            <person name="Zhang G."/>
            <person name="Qian W."/>
            <person name="Fan W."/>
        </authorList>
    </citation>
    <scope>NUCLEOTIDE SEQUENCE [LARGE SCALE GENOMIC DNA]</scope>
    <source>
        <strain evidence="2">SZHN2017</strain>
        <tissue evidence="2">Muscle</tissue>
    </source>
</reference>
<dbReference type="AlphaFoldDB" id="A0A2T7PAS7"/>
<feature type="compositionally biased region" description="Low complexity" evidence="1">
    <location>
        <begin position="376"/>
        <end position="386"/>
    </location>
</feature>
<dbReference type="Proteomes" id="UP000245119">
    <property type="component" value="Linkage Group LG5"/>
</dbReference>
<evidence type="ECO:0000313" key="3">
    <source>
        <dbReference type="Proteomes" id="UP000245119"/>
    </source>
</evidence>
<evidence type="ECO:0000313" key="2">
    <source>
        <dbReference type="EMBL" id="PVD30519.1"/>
    </source>
</evidence>
<name>A0A2T7PAS7_POMCA</name>
<proteinExistence type="predicted"/>
<feature type="compositionally biased region" description="Basic and acidic residues" evidence="1">
    <location>
        <begin position="319"/>
        <end position="329"/>
    </location>
</feature>
<dbReference type="EMBL" id="PZQS01000005">
    <property type="protein sequence ID" value="PVD30519.1"/>
    <property type="molecule type" value="Genomic_DNA"/>
</dbReference>
<comment type="caution">
    <text evidence="2">The sequence shown here is derived from an EMBL/GenBank/DDBJ whole genome shotgun (WGS) entry which is preliminary data.</text>
</comment>
<protein>
    <submittedName>
        <fullName evidence="2">Uncharacterized protein</fullName>
    </submittedName>
</protein>
<evidence type="ECO:0000256" key="1">
    <source>
        <dbReference type="SAM" id="MobiDB-lite"/>
    </source>
</evidence>
<organism evidence="2 3">
    <name type="scientific">Pomacea canaliculata</name>
    <name type="common">Golden apple snail</name>
    <dbReference type="NCBI Taxonomy" id="400727"/>
    <lineage>
        <taxon>Eukaryota</taxon>
        <taxon>Metazoa</taxon>
        <taxon>Spiralia</taxon>
        <taxon>Lophotrochozoa</taxon>
        <taxon>Mollusca</taxon>
        <taxon>Gastropoda</taxon>
        <taxon>Caenogastropoda</taxon>
        <taxon>Architaenioglossa</taxon>
        <taxon>Ampullarioidea</taxon>
        <taxon>Ampullariidae</taxon>
        <taxon>Pomacea</taxon>
    </lineage>
</organism>
<keyword evidence="3" id="KW-1185">Reference proteome</keyword>